<accession>A0AAQ1ME87</accession>
<dbReference type="Proteomes" id="UP000184089">
    <property type="component" value="Unassembled WGS sequence"/>
</dbReference>
<feature type="compositionally biased region" description="Basic and acidic residues" evidence="1">
    <location>
        <begin position="1"/>
        <end position="10"/>
    </location>
</feature>
<gene>
    <name evidence="2" type="ORF">SAMN05444424_1857</name>
</gene>
<comment type="caution">
    <text evidence="2">The sequence shown here is derived from an EMBL/GenBank/DDBJ whole genome shotgun (WGS) entry which is preliminary data.</text>
</comment>
<dbReference type="EMBL" id="FQVY01000002">
    <property type="protein sequence ID" value="SHG20309.1"/>
    <property type="molecule type" value="Genomic_DNA"/>
</dbReference>
<name>A0AAQ1ME87_9FIRM</name>
<evidence type="ECO:0000256" key="1">
    <source>
        <dbReference type="SAM" id="MobiDB-lite"/>
    </source>
</evidence>
<feature type="region of interest" description="Disordered" evidence="1">
    <location>
        <begin position="1"/>
        <end position="44"/>
    </location>
</feature>
<reference evidence="3" key="1">
    <citation type="submission" date="2016-11" db="EMBL/GenBank/DDBJ databases">
        <authorList>
            <person name="Jaros S."/>
            <person name="Januszkiewicz K."/>
            <person name="Wedrychowicz H."/>
        </authorList>
    </citation>
    <scope>NUCLEOTIDE SEQUENCE [LARGE SCALE GENOMIC DNA]</scope>
    <source>
        <strain evidence="3">DSM 4029</strain>
    </source>
</reference>
<dbReference type="AlphaFoldDB" id="A0AAQ1ME87"/>
<sequence length="44" mass="5038">MTEREREERRKKAAQSRIITDPQGSWTGVPLNPDETPVQDADDL</sequence>
<evidence type="ECO:0000313" key="3">
    <source>
        <dbReference type="Proteomes" id="UP000184089"/>
    </source>
</evidence>
<dbReference type="RefSeq" id="WP_021660479.1">
    <property type="nucleotide sequence ID" value="NZ_FQVY01000002.1"/>
</dbReference>
<proteinExistence type="predicted"/>
<evidence type="ECO:0000313" key="2">
    <source>
        <dbReference type="EMBL" id="SHG20309.1"/>
    </source>
</evidence>
<protein>
    <submittedName>
        <fullName evidence="2">Uncharacterized protein</fullName>
    </submittedName>
</protein>
<organism evidence="2 3">
    <name type="scientific">Bittarella massiliensis</name>
    <name type="common">ex Durand et al. 2017</name>
    <dbReference type="NCBI Taxonomy" id="1720313"/>
    <lineage>
        <taxon>Bacteria</taxon>
        <taxon>Bacillati</taxon>
        <taxon>Bacillota</taxon>
        <taxon>Clostridia</taxon>
        <taxon>Eubacteriales</taxon>
        <taxon>Oscillospiraceae</taxon>
        <taxon>Bittarella (ex Durand et al. 2017)</taxon>
    </lineage>
</organism>